<feature type="transmembrane region" description="Helical" evidence="1">
    <location>
        <begin position="94"/>
        <end position="113"/>
    </location>
</feature>
<keyword evidence="1" id="KW-0472">Membrane</keyword>
<gene>
    <name evidence="2" type="ORF">WN50_13500</name>
</gene>
<dbReference type="RefSeq" id="WP_046279069.1">
    <property type="nucleotide sequence ID" value="NZ_LATL02000014.1"/>
</dbReference>
<keyword evidence="1" id="KW-1133">Transmembrane helix</keyword>
<reference evidence="2 3" key="1">
    <citation type="submission" date="2015-06" db="EMBL/GenBank/DDBJ databases">
        <title>Draft genome assembly of filamentous brackish cyanobacterium Limnoraphis robusta strain CS-951.</title>
        <authorList>
            <person name="Willis A."/>
            <person name="Parks M."/>
            <person name="Burford M.A."/>
        </authorList>
    </citation>
    <scope>NUCLEOTIDE SEQUENCE [LARGE SCALE GENOMIC DNA]</scope>
    <source>
        <strain evidence="2 3">CS-951</strain>
    </source>
</reference>
<sequence>MKATTSRQFPSLAAWSVKLIGAILIVSSLVDYLILLIPPNLLNRGWQLSVTSQLVDRGIVPMVGMGLVLIGFWMDSVTSGGSQKPIKPLVDLRFWIALLASVLGLLYLLLFPLHLNNTRLARAEALSQIQQQASQAETQLETQLGSDQFQQQVEQRKNLLKNQFSSVIQNEEQLNQLLAREDLPQQVKDVLEQSKTNPQVLEQFLEQQADSLPTQLLTQIRERQQQLEEQAKTRSLKSSLQTGISSLLLAIGYIGVGFTGLKGVGILGGGRRKPPAG</sequence>
<dbReference type="OrthoDB" id="532366at2"/>
<feature type="transmembrane region" description="Helical" evidence="1">
    <location>
        <begin position="20"/>
        <end position="42"/>
    </location>
</feature>
<comment type="caution">
    <text evidence="2">The sequence shown here is derived from an EMBL/GenBank/DDBJ whole genome shotgun (WGS) entry which is preliminary data.</text>
</comment>
<protein>
    <submittedName>
        <fullName evidence="2">Uncharacterized protein</fullName>
    </submittedName>
</protein>
<organism evidence="2 3">
    <name type="scientific">Limnoraphis robusta CS-951</name>
    <dbReference type="NCBI Taxonomy" id="1637645"/>
    <lineage>
        <taxon>Bacteria</taxon>
        <taxon>Bacillati</taxon>
        <taxon>Cyanobacteriota</taxon>
        <taxon>Cyanophyceae</taxon>
        <taxon>Oscillatoriophycideae</taxon>
        <taxon>Oscillatoriales</taxon>
        <taxon>Sirenicapillariaceae</taxon>
        <taxon>Limnoraphis</taxon>
    </lineage>
</organism>
<feature type="transmembrane region" description="Helical" evidence="1">
    <location>
        <begin position="244"/>
        <end position="267"/>
    </location>
</feature>
<dbReference type="NCBIfam" id="NF038305">
    <property type="entry name" value="HpsJ_fam"/>
    <property type="match status" value="1"/>
</dbReference>
<dbReference type="Proteomes" id="UP000033607">
    <property type="component" value="Unassembled WGS sequence"/>
</dbReference>
<dbReference type="PATRIC" id="fig|1637645.4.peg.274"/>
<dbReference type="AlphaFoldDB" id="A0A0F5YFB9"/>
<evidence type="ECO:0000313" key="2">
    <source>
        <dbReference type="EMBL" id="KKD37584.1"/>
    </source>
</evidence>
<keyword evidence="1" id="KW-0812">Transmembrane</keyword>
<dbReference type="EMBL" id="LATL02000014">
    <property type="protein sequence ID" value="KKD37584.1"/>
    <property type="molecule type" value="Genomic_DNA"/>
</dbReference>
<feature type="transmembrane region" description="Helical" evidence="1">
    <location>
        <begin position="54"/>
        <end position="74"/>
    </location>
</feature>
<evidence type="ECO:0000313" key="3">
    <source>
        <dbReference type="Proteomes" id="UP000033607"/>
    </source>
</evidence>
<proteinExistence type="predicted"/>
<dbReference type="InterPro" id="IPR047709">
    <property type="entry name" value="HpsJ-like"/>
</dbReference>
<accession>A0A0F5YFB9</accession>
<name>A0A0F5YFB9_9CYAN</name>
<evidence type="ECO:0000256" key="1">
    <source>
        <dbReference type="SAM" id="Phobius"/>
    </source>
</evidence>